<feature type="compositionally biased region" description="Polar residues" evidence="1">
    <location>
        <begin position="9"/>
        <end position="18"/>
    </location>
</feature>
<name>A0AAX4K9H3_9TREE</name>
<keyword evidence="3" id="KW-1185">Reference proteome</keyword>
<evidence type="ECO:0000256" key="1">
    <source>
        <dbReference type="SAM" id="MobiDB-lite"/>
    </source>
</evidence>
<evidence type="ECO:0000313" key="2">
    <source>
        <dbReference type="EMBL" id="WWD03017.1"/>
    </source>
</evidence>
<dbReference type="EMBL" id="CP144089">
    <property type="protein sequence ID" value="WWD03017.1"/>
    <property type="molecule type" value="Genomic_DNA"/>
</dbReference>
<evidence type="ECO:0000313" key="3">
    <source>
        <dbReference type="Proteomes" id="UP001358614"/>
    </source>
</evidence>
<reference evidence="2 3" key="1">
    <citation type="submission" date="2024-01" db="EMBL/GenBank/DDBJ databases">
        <title>Comparative genomics of Cryptococcus and Kwoniella reveals pathogenesis evolution and contrasting modes of karyotype evolution via chromosome fusion or intercentromeric recombination.</title>
        <authorList>
            <person name="Coelho M.A."/>
            <person name="David-Palma M."/>
            <person name="Shea T."/>
            <person name="Bowers K."/>
            <person name="McGinley-Smith S."/>
            <person name="Mohammad A.W."/>
            <person name="Gnirke A."/>
            <person name="Yurkov A.M."/>
            <person name="Nowrousian M."/>
            <person name="Sun S."/>
            <person name="Cuomo C.A."/>
            <person name="Heitman J."/>
        </authorList>
    </citation>
    <scope>NUCLEOTIDE SEQUENCE [LARGE SCALE GENOMIC DNA]</scope>
    <source>
        <strain evidence="2 3">PYCC6329</strain>
    </source>
</reference>
<dbReference type="KEGG" id="ker:91099865"/>
<organism evidence="2 3">
    <name type="scientific">Kwoniella europaea PYCC6329</name>
    <dbReference type="NCBI Taxonomy" id="1423913"/>
    <lineage>
        <taxon>Eukaryota</taxon>
        <taxon>Fungi</taxon>
        <taxon>Dikarya</taxon>
        <taxon>Basidiomycota</taxon>
        <taxon>Agaricomycotina</taxon>
        <taxon>Tremellomycetes</taxon>
        <taxon>Tremellales</taxon>
        <taxon>Cryptococcaceae</taxon>
        <taxon>Kwoniella</taxon>
    </lineage>
</organism>
<dbReference type="RefSeq" id="XP_066080984.1">
    <property type="nucleotide sequence ID" value="XM_066224887.1"/>
</dbReference>
<accession>A0AAX4K9H3</accession>
<dbReference type="AlphaFoldDB" id="A0AAX4K9H3"/>
<gene>
    <name evidence="2" type="ORF">V865_001061</name>
</gene>
<evidence type="ECO:0008006" key="4">
    <source>
        <dbReference type="Google" id="ProtNLM"/>
    </source>
</evidence>
<dbReference type="GeneID" id="91099865"/>
<proteinExistence type="predicted"/>
<dbReference type="Proteomes" id="UP001358614">
    <property type="component" value="Chromosome 1"/>
</dbReference>
<feature type="region of interest" description="Disordered" evidence="1">
    <location>
        <begin position="1"/>
        <end position="51"/>
    </location>
</feature>
<protein>
    <recommendedName>
        <fullName evidence="4">Myb-like domain-containing protein</fullName>
    </recommendedName>
</protein>
<sequence>MPAVKRESSSTPSNNSGLLQVAPPSTPSPNRARGSPKKENGAPTKPKHVKQSWTPEEDIIFLELIEELLKEGLYAKVKGDGRLQRESSAVRAHLIALGIIISGMRGHWDTYTI</sequence>